<dbReference type="Gene3D" id="6.20.50.20">
    <property type="match status" value="1"/>
</dbReference>
<name>A0A437AL34_9MICR</name>
<dbReference type="EMBL" id="RCSS01000401">
    <property type="protein sequence ID" value="RVD91809.1"/>
    <property type="molecule type" value="Genomic_DNA"/>
</dbReference>
<gene>
    <name evidence="1" type="ORF">TUBRATIS_17330</name>
</gene>
<reference evidence="1 2" key="1">
    <citation type="submission" date="2018-10" db="EMBL/GenBank/DDBJ databases">
        <title>Draft genome sequence of the microsporidian Tubulinosema ratisbonensis.</title>
        <authorList>
            <person name="Polonais V."/>
            <person name="Peyretaillade E."/>
            <person name="Niehus S."/>
            <person name="Wawrzyniak I."/>
            <person name="Franchet A."/>
            <person name="Gaspin C."/>
            <person name="Reichstadt M."/>
            <person name="Belser C."/>
            <person name="Labadie K."/>
            <person name="Delbac F."/>
            <person name="Ferrandon D."/>
        </authorList>
    </citation>
    <scope>NUCLEOTIDE SEQUENCE [LARGE SCALE GENOMIC DNA]</scope>
    <source>
        <strain evidence="1 2">Franzen</strain>
    </source>
</reference>
<keyword evidence="2" id="KW-1185">Reference proteome</keyword>
<proteinExistence type="predicted"/>
<evidence type="ECO:0000313" key="2">
    <source>
        <dbReference type="Proteomes" id="UP000282876"/>
    </source>
</evidence>
<evidence type="ECO:0000313" key="1">
    <source>
        <dbReference type="EMBL" id="RVD91809.1"/>
    </source>
</evidence>
<dbReference type="Proteomes" id="UP000282876">
    <property type="component" value="Unassembled WGS sequence"/>
</dbReference>
<dbReference type="OrthoDB" id="2190306at2759"/>
<dbReference type="AlphaFoldDB" id="A0A437AL34"/>
<dbReference type="VEuPathDB" id="MicrosporidiaDB:TUBRATIS_17330"/>
<accession>A0A437AL34</accession>
<comment type="caution">
    <text evidence="1">The sequence shown here is derived from an EMBL/GenBank/DDBJ whole genome shotgun (WGS) entry which is preliminary data.</text>
</comment>
<protein>
    <submittedName>
        <fullName evidence="1">Uncharacterized protein</fullName>
    </submittedName>
</protein>
<organism evidence="1 2">
    <name type="scientific">Tubulinosema ratisbonensis</name>
    <dbReference type="NCBI Taxonomy" id="291195"/>
    <lineage>
        <taxon>Eukaryota</taxon>
        <taxon>Fungi</taxon>
        <taxon>Fungi incertae sedis</taxon>
        <taxon>Microsporidia</taxon>
        <taxon>Tubulinosematoidea</taxon>
        <taxon>Tubulinosematidae</taxon>
        <taxon>Tubulinosema</taxon>
    </lineage>
</organism>
<sequence length="101" mass="12057">MENESIKFLISLLPFYKKKEKYILSKLRNLNIDNTIQSLFCKNCLHLFVPTVNCEISLNDNFIKINCMNCEFVLLETIDLEKKVNFVKEKEESFSFEDFFK</sequence>